<comment type="caution">
    <text evidence="1">The sequence shown here is derived from an EMBL/GenBank/DDBJ whole genome shotgun (WGS) entry which is preliminary data.</text>
</comment>
<gene>
    <name evidence="1" type="ORF">LCGC14_2591040</name>
</gene>
<feature type="non-terminal residue" evidence="1">
    <location>
        <position position="1"/>
    </location>
</feature>
<evidence type="ECO:0000313" key="1">
    <source>
        <dbReference type="EMBL" id="KKL06940.1"/>
    </source>
</evidence>
<dbReference type="AlphaFoldDB" id="A0A0F9ABZ8"/>
<sequence length="206" mass="22285">QLDRPVDLMVSMNERTFAFIGGDIYEFYVGAYIGGSIKATINDFPNETKTYETLKINSNFPVDIKVTADLGSSTVTDWEKREDFYHADIPKSLISKSNRYGLGEVAGVAGYNIRVEGTLNGRVTVGDTLENTSGPIGTILSVSGNIMTLDGKDIPVIVGSFVMGSKNSTIEGDTIRGKTAVLDITFDPGKDHKLLTVSADIDKSFN</sequence>
<accession>A0A0F9ABZ8</accession>
<reference evidence="1" key="1">
    <citation type="journal article" date="2015" name="Nature">
        <title>Complex archaea that bridge the gap between prokaryotes and eukaryotes.</title>
        <authorList>
            <person name="Spang A."/>
            <person name="Saw J.H."/>
            <person name="Jorgensen S.L."/>
            <person name="Zaremba-Niedzwiedzka K."/>
            <person name="Martijn J."/>
            <person name="Lind A.E."/>
            <person name="van Eijk R."/>
            <person name="Schleper C."/>
            <person name="Guy L."/>
            <person name="Ettema T.J."/>
        </authorList>
    </citation>
    <scope>NUCLEOTIDE SEQUENCE</scope>
</reference>
<dbReference type="EMBL" id="LAZR01043494">
    <property type="protein sequence ID" value="KKL06940.1"/>
    <property type="molecule type" value="Genomic_DNA"/>
</dbReference>
<organism evidence="1">
    <name type="scientific">marine sediment metagenome</name>
    <dbReference type="NCBI Taxonomy" id="412755"/>
    <lineage>
        <taxon>unclassified sequences</taxon>
        <taxon>metagenomes</taxon>
        <taxon>ecological metagenomes</taxon>
    </lineage>
</organism>
<protein>
    <submittedName>
        <fullName evidence="1">Uncharacterized protein</fullName>
    </submittedName>
</protein>
<name>A0A0F9ABZ8_9ZZZZ</name>
<proteinExistence type="predicted"/>